<evidence type="ECO:0000313" key="3">
    <source>
        <dbReference type="Proteomes" id="UP001176517"/>
    </source>
</evidence>
<gene>
    <name evidence="2" type="ORF">OC846_001960</name>
</gene>
<sequence length="153" mass="16297">MSLLSTRTAYAAARIANVQASVLSSGAYRAAATSLFSTHAVRQQIWAEATQATVDSRLSSSHPSASKVALIDFKADWCGPCHMLSPVLESVVNRAGSEADLLVVDVDKEPQLAQKYEVRAMPTVIAVAGGKEVGRFVGAMGEAKVIDFIKQFQ</sequence>
<feature type="domain" description="Thioredoxin" evidence="1">
    <location>
        <begin position="43"/>
        <end position="153"/>
    </location>
</feature>
<dbReference type="GO" id="GO:0015035">
    <property type="term" value="F:protein-disulfide reductase activity"/>
    <property type="evidence" value="ECO:0007669"/>
    <property type="project" value="TreeGrafter"/>
</dbReference>
<reference evidence="2" key="1">
    <citation type="journal article" date="2023" name="PhytoFront">
        <title>Draft Genome Resources of Seven Strains of Tilletia horrida, Causal Agent of Kernel Smut of Rice.</title>
        <authorList>
            <person name="Khanal S."/>
            <person name="Antony Babu S."/>
            <person name="Zhou X.G."/>
        </authorList>
    </citation>
    <scope>NUCLEOTIDE SEQUENCE</scope>
    <source>
        <strain evidence="2">TX6</strain>
    </source>
</reference>
<evidence type="ECO:0000259" key="1">
    <source>
        <dbReference type="PROSITE" id="PS51352"/>
    </source>
</evidence>
<dbReference type="Proteomes" id="UP001176517">
    <property type="component" value="Unassembled WGS sequence"/>
</dbReference>
<dbReference type="PROSITE" id="PS51352">
    <property type="entry name" value="THIOREDOXIN_2"/>
    <property type="match status" value="1"/>
</dbReference>
<dbReference type="SUPFAM" id="SSF52833">
    <property type="entry name" value="Thioredoxin-like"/>
    <property type="match status" value="1"/>
</dbReference>
<dbReference type="InterPro" id="IPR013766">
    <property type="entry name" value="Thioredoxin_domain"/>
</dbReference>
<dbReference type="GO" id="GO:0005737">
    <property type="term" value="C:cytoplasm"/>
    <property type="evidence" value="ECO:0007669"/>
    <property type="project" value="TreeGrafter"/>
</dbReference>
<dbReference type="Pfam" id="PF00085">
    <property type="entry name" value="Thioredoxin"/>
    <property type="match status" value="1"/>
</dbReference>
<dbReference type="CDD" id="cd02947">
    <property type="entry name" value="TRX_family"/>
    <property type="match status" value="1"/>
</dbReference>
<dbReference type="AlphaFoldDB" id="A0AAN6GS02"/>
<dbReference type="PANTHER" id="PTHR45663:SF11">
    <property type="entry name" value="GEO12009P1"/>
    <property type="match status" value="1"/>
</dbReference>
<comment type="caution">
    <text evidence="2">The sequence shown here is derived from an EMBL/GenBank/DDBJ whole genome shotgun (WGS) entry which is preliminary data.</text>
</comment>
<evidence type="ECO:0000313" key="2">
    <source>
        <dbReference type="EMBL" id="KAK0554710.1"/>
    </source>
</evidence>
<accession>A0AAN6GS02</accession>
<proteinExistence type="predicted"/>
<dbReference type="Gene3D" id="3.40.30.10">
    <property type="entry name" value="Glutaredoxin"/>
    <property type="match status" value="1"/>
</dbReference>
<dbReference type="InterPro" id="IPR036249">
    <property type="entry name" value="Thioredoxin-like_sf"/>
</dbReference>
<name>A0AAN6GS02_9BASI</name>
<keyword evidence="3" id="KW-1185">Reference proteome</keyword>
<organism evidence="2 3">
    <name type="scientific">Tilletia horrida</name>
    <dbReference type="NCBI Taxonomy" id="155126"/>
    <lineage>
        <taxon>Eukaryota</taxon>
        <taxon>Fungi</taxon>
        <taxon>Dikarya</taxon>
        <taxon>Basidiomycota</taxon>
        <taxon>Ustilaginomycotina</taxon>
        <taxon>Exobasidiomycetes</taxon>
        <taxon>Tilletiales</taxon>
        <taxon>Tilletiaceae</taxon>
        <taxon>Tilletia</taxon>
    </lineage>
</organism>
<dbReference type="EMBL" id="JAPDMZ010000034">
    <property type="protein sequence ID" value="KAK0554710.1"/>
    <property type="molecule type" value="Genomic_DNA"/>
</dbReference>
<dbReference type="PANTHER" id="PTHR45663">
    <property type="entry name" value="GEO12009P1"/>
    <property type="match status" value="1"/>
</dbReference>
<protein>
    <recommendedName>
        <fullName evidence="1">Thioredoxin domain-containing protein</fullName>
    </recommendedName>
</protein>